<dbReference type="InterPro" id="IPR036361">
    <property type="entry name" value="SAP_dom_sf"/>
</dbReference>
<dbReference type="InParanoid" id="I4Y6X7"/>
<dbReference type="KEGG" id="wse:WALSEDRAFT_61331"/>
<name>I4Y6X7_WALMC</name>
<reference evidence="3 4" key="1">
    <citation type="journal article" date="2012" name="Fungal Genet. Biol.">
        <title>The genome of the xerotolerant mold Wallemia sebi reveals adaptations to osmotic stress and suggests cryptic sexual reproduction.</title>
        <authorList>
            <person name="Padamsee M."/>
            <person name="Kumar T.K.A."/>
            <person name="Riley R."/>
            <person name="Binder M."/>
            <person name="Boyd A."/>
            <person name="Calvo A.M."/>
            <person name="Furukawa K."/>
            <person name="Hesse C."/>
            <person name="Hohmann S."/>
            <person name="James T.Y."/>
            <person name="LaButti K."/>
            <person name="Lapidus A."/>
            <person name="Lindquist E."/>
            <person name="Lucas S."/>
            <person name="Miller K."/>
            <person name="Shantappa S."/>
            <person name="Grigoriev I.V."/>
            <person name="Hibbett D.S."/>
            <person name="McLaughlin D.J."/>
            <person name="Spatafora J.W."/>
            <person name="Aime M.C."/>
        </authorList>
    </citation>
    <scope>NUCLEOTIDE SEQUENCE [LARGE SCALE GENOMIC DNA]</scope>
    <source>
        <strain evidence="4">ATCC MYA-4683 / CBS 633.66</strain>
    </source>
</reference>
<feature type="compositionally biased region" description="Polar residues" evidence="1">
    <location>
        <begin position="93"/>
        <end position="105"/>
    </location>
</feature>
<dbReference type="PROSITE" id="PS50800">
    <property type="entry name" value="SAP"/>
    <property type="match status" value="1"/>
</dbReference>
<feature type="domain" description="SAP" evidence="2">
    <location>
        <begin position="20"/>
        <end position="54"/>
    </location>
</feature>
<gene>
    <name evidence="3" type="ORF">WALSEDRAFT_61331</name>
</gene>
<evidence type="ECO:0000256" key="1">
    <source>
        <dbReference type="SAM" id="MobiDB-lite"/>
    </source>
</evidence>
<dbReference type="Pfam" id="PF02037">
    <property type="entry name" value="SAP"/>
    <property type="match status" value="1"/>
</dbReference>
<dbReference type="InterPro" id="IPR003034">
    <property type="entry name" value="SAP_dom"/>
</dbReference>
<dbReference type="AlphaFoldDB" id="I4Y6X7"/>
<feature type="region of interest" description="Disordered" evidence="1">
    <location>
        <begin position="60"/>
        <end position="105"/>
    </location>
</feature>
<evidence type="ECO:0000259" key="2">
    <source>
        <dbReference type="PROSITE" id="PS50800"/>
    </source>
</evidence>
<protein>
    <recommendedName>
        <fullName evidence="2">SAP domain-containing protein</fullName>
    </recommendedName>
</protein>
<dbReference type="HOGENOM" id="CLU_1161925_0_0_1"/>
<dbReference type="SMART" id="SM00513">
    <property type="entry name" value="SAP"/>
    <property type="match status" value="1"/>
</dbReference>
<sequence>MKSQQARSFVSSVLFSTERYDGLTVKSLQNELKKRKLPVSGNKQALIHRLGANDHQISTSTTQFSKRVVSEEGKDVNAPPEVPPSTVEGETTAPGQPLTSESSLTKSKVENLGAFTFIIPQPARIVDTKKVKIPVLATNWAATADTISAQSSSDVPKLSTASGISNINHNLYDLENELGDTVDISNSYLRKYLEKFTPKFEPAPKFETITRPLSVDEKNGLVRALAVVAGLFALSYANQ</sequence>
<dbReference type="OMA" id="TERYQSM"/>
<dbReference type="SUPFAM" id="SSF68906">
    <property type="entry name" value="SAP domain"/>
    <property type="match status" value="1"/>
</dbReference>
<dbReference type="RefSeq" id="XP_006960227.1">
    <property type="nucleotide sequence ID" value="XM_006960165.1"/>
</dbReference>
<organism evidence="3 4">
    <name type="scientific">Wallemia mellicola (strain ATCC MYA-4683 / CBS 633.66)</name>
    <name type="common">Wallemia sebi (CBS 633.66)</name>
    <dbReference type="NCBI Taxonomy" id="671144"/>
    <lineage>
        <taxon>Eukaryota</taxon>
        <taxon>Fungi</taxon>
        <taxon>Dikarya</taxon>
        <taxon>Basidiomycota</taxon>
        <taxon>Wallemiomycotina</taxon>
        <taxon>Wallemiomycetes</taxon>
        <taxon>Wallemiales</taxon>
        <taxon>Wallemiaceae</taxon>
        <taxon>Wallemia</taxon>
    </lineage>
</organism>
<evidence type="ECO:0000313" key="4">
    <source>
        <dbReference type="Proteomes" id="UP000005242"/>
    </source>
</evidence>
<proteinExistence type="predicted"/>
<dbReference type="GeneID" id="18474466"/>
<keyword evidence="4" id="KW-1185">Reference proteome</keyword>
<evidence type="ECO:0000313" key="3">
    <source>
        <dbReference type="EMBL" id="EIM19719.1"/>
    </source>
</evidence>
<accession>I4Y6X7</accession>
<dbReference type="Gene3D" id="1.10.720.30">
    <property type="entry name" value="SAP domain"/>
    <property type="match status" value="1"/>
</dbReference>
<dbReference type="Proteomes" id="UP000005242">
    <property type="component" value="Unassembled WGS sequence"/>
</dbReference>
<dbReference type="EMBL" id="JH668246">
    <property type="protein sequence ID" value="EIM19719.1"/>
    <property type="molecule type" value="Genomic_DNA"/>
</dbReference>